<evidence type="ECO:0000256" key="3">
    <source>
        <dbReference type="ARBA" id="ARBA00023237"/>
    </source>
</evidence>
<keyword evidence="5" id="KW-0449">Lipoprotein</keyword>
<sequence length="264" mass="30539">MILKRFFLDMKSIKSILAALVVLGFLAGCSNTDRLKYQELSVTELYDNALGYLYKGQYKFAAVAFDEVERQHPYSSWARRSQLMSAYSYFKAKKLEEAILSAERFVSLHPGNKDAVYAYYLIGISYYMQIADIRRDQKSTEMALAALSEVVRRFPFSKYATDAKLKIELTRDHLAGKEMKIGRFYQNKDEYFAAIGRFNNVIRKYQTTSHVPEALHRLTEAYLAVGILPEAYKSAAVLGANYPDSEWYKYSYDLMHKYNVKQPE</sequence>
<dbReference type="Pfam" id="PF13525">
    <property type="entry name" value="YfiO"/>
    <property type="match status" value="1"/>
</dbReference>
<keyword evidence="1" id="KW-0732">Signal</keyword>
<dbReference type="NCBIfam" id="TIGR03302">
    <property type="entry name" value="OM_YfiO"/>
    <property type="match status" value="1"/>
</dbReference>
<name>A0A3B0RWU7_9ZZZZ</name>
<evidence type="ECO:0000256" key="2">
    <source>
        <dbReference type="ARBA" id="ARBA00023136"/>
    </source>
</evidence>
<dbReference type="SUPFAM" id="SSF48452">
    <property type="entry name" value="TPR-like"/>
    <property type="match status" value="1"/>
</dbReference>
<organism evidence="5">
    <name type="scientific">hydrothermal vent metagenome</name>
    <dbReference type="NCBI Taxonomy" id="652676"/>
    <lineage>
        <taxon>unclassified sequences</taxon>
        <taxon>metagenomes</taxon>
        <taxon>ecological metagenomes</taxon>
    </lineage>
</organism>
<dbReference type="InterPro" id="IPR039565">
    <property type="entry name" value="BamD-like"/>
</dbReference>
<keyword evidence="2" id="KW-0472">Membrane</keyword>
<protein>
    <submittedName>
        <fullName evidence="5">Competence lipoprotein ComL, putative</fullName>
    </submittedName>
</protein>
<dbReference type="EMBL" id="UOEJ01000101">
    <property type="protein sequence ID" value="VAV98344.1"/>
    <property type="molecule type" value="Genomic_DNA"/>
</dbReference>
<proteinExistence type="inferred from homology"/>
<dbReference type="InterPro" id="IPR017689">
    <property type="entry name" value="BamD"/>
</dbReference>
<feature type="domain" description="Outer membrane lipoprotein BamD-like" evidence="4">
    <location>
        <begin position="41"/>
        <end position="231"/>
    </location>
</feature>
<dbReference type="Gene3D" id="1.25.40.10">
    <property type="entry name" value="Tetratricopeptide repeat domain"/>
    <property type="match status" value="1"/>
</dbReference>
<dbReference type="AlphaFoldDB" id="A0A3B0RWU7"/>
<evidence type="ECO:0000256" key="1">
    <source>
        <dbReference type="ARBA" id="ARBA00022729"/>
    </source>
</evidence>
<dbReference type="CDD" id="cd15830">
    <property type="entry name" value="BamD"/>
    <property type="match status" value="1"/>
</dbReference>
<dbReference type="InterPro" id="IPR011990">
    <property type="entry name" value="TPR-like_helical_dom_sf"/>
</dbReference>
<evidence type="ECO:0000259" key="4">
    <source>
        <dbReference type="Pfam" id="PF13525"/>
    </source>
</evidence>
<dbReference type="HAMAP" id="MF_00922">
    <property type="entry name" value="OM_assembly_BamD"/>
    <property type="match status" value="1"/>
</dbReference>
<reference evidence="5" key="1">
    <citation type="submission" date="2018-06" db="EMBL/GenBank/DDBJ databases">
        <authorList>
            <person name="Zhirakovskaya E."/>
        </authorList>
    </citation>
    <scope>NUCLEOTIDE SEQUENCE</scope>
</reference>
<dbReference type="PROSITE" id="PS51257">
    <property type="entry name" value="PROKAR_LIPOPROTEIN"/>
    <property type="match status" value="1"/>
</dbReference>
<accession>A0A3B0RWU7</accession>
<keyword evidence="3" id="KW-0998">Cell outer membrane</keyword>
<evidence type="ECO:0000313" key="5">
    <source>
        <dbReference type="EMBL" id="VAV98344.1"/>
    </source>
</evidence>
<gene>
    <name evidence="5" type="ORF">MNBD_ALPHA01-219</name>
</gene>